<dbReference type="InterPro" id="IPR006448">
    <property type="entry name" value="Phage_term_ssu_P27"/>
</dbReference>
<gene>
    <name evidence="2" type="ORF">BCF38_113102</name>
    <name evidence="3" type="ORF">SAMN05421539_113102</name>
</gene>
<evidence type="ECO:0000256" key="1">
    <source>
        <dbReference type="SAM" id="MobiDB-lite"/>
    </source>
</evidence>
<name>A0A2Y9B1K9_9RHOB</name>
<sequence>MQQSPWIGIANKQFELMGRFMAELGMTPTARARLPEMTEDRSTEGATITRSTEVGLGTGKDRLGLPTIFATEPIARSGGVTEGKTRLGGLPAIKPAFRAMQAALYAD</sequence>
<evidence type="ECO:0000313" key="2">
    <source>
        <dbReference type="EMBL" id="PWJ13871.1"/>
    </source>
</evidence>
<dbReference type="Proteomes" id="UP000245839">
    <property type="component" value="Unassembled WGS sequence"/>
</dbReference>
<dbReference type="Pfam" id="PF05119">
    <property type="entry name" value="Terminase_4"/>
    <property type="match status" value="1"/>
</dbReference>
<keyword evidence="4" id="KW-1185">Reference proteome</keyword>
<organism evidence="3 5">
    <name type="scientific">Jannaschia seohaensis</name>
    <dbReference type="NCBI Taxonomy" id="475081"/>
    <lineage>
        <taxon>Bacteria</taxon>
        <taxon>Pseudomonadati</taxon>
        <taxon>Pseudomonadota</taxon>
        <taxon>Alphaproteobacteria</taxon>
        <taxon>Rhodobacterales</taxon>
        <taxon>Roseobacteraceae</taxon>
        <taxon>Jannaschia</taxon>
    </lineage>
</organism>
<evidence type="ECO:0000313" key="5">
    <source>
        <dbReference type="Proteomes" id="UP000251571"/>
    </source>
</evidence>
<dbReference type="EMBL" id="UETC01000013">
    <property type="protein sequence ID" value="SSA50384.1"/>
    <property type="molecule type" value="Genomic_DNA"/>
</dbReference>
<accession>A0A2Y9B1K9</accession>
<evidence type="ECO:0000313" key="4">
    <source>
        <dbReference type="Proteomes" id="UP000245839"/>
    </source>
</evidence>
<dbReference type="Proteomes" id="UP000251571">
    <property type="component" value="Unassembled WGS sequence"/>
</dbReference>
<dbReference type="EMBL" id="QGDJ01000013">
    <property type="protein sequence ID" value="PWJ13871.1"/>
    <property type="molecule type" value="Genomic_DNA"/>
</dbReference>
<proteinExistence type="predicted"/>
<reference evidence="3 5" key="1">
    <citation type="submission" date="2016-10" db="EMBL/GenBank/DDBJ databases">
        <authorList>
            <person name="Cai Z."/>
        </authorList>
    </citation>
    <scope>NUCLEOTIDE SEQUENCE [LARGE SCALE GENOMIC DNA]</scope>
    <source>
        <strain evidence="3 5">DSM 25227</strain>
    </source>
</reference>
<feature type="region of interest" description="Disordered" evidence="1">
    <location>
        <begin position="35"/>
        <end position="59"/>
    </location>
</feature>
<protein>
    <submittedName>
        <fullName evidence="2">Phage terminase small subunit</fullName>
    </submittedName>
    <submittedName>
        <fullName evidence="3">Phage terminase, small subunit</fullName>
    </submittedName>
</protein>
<evidence type="ECO:0000313" key="3">
    <source>
        <dbReference type="EMBL" id="SSA50384.1"/>
    </source>
</evidence>
<dbReference type="AlphaFoldDB" id="A0A2Y9B1K9"/>
<reference evidence="2 4" key="2">
    <citation type="submission" date="2018-03" db="EMBL/GenBank/DDBJ databases">
        <title>Genomic Encyclopedia of Archaeal and Bacterial Type Strains, Phase II (KMG-II): from individual species to whole genera.</title>
        <authorList>
            <person name="Goeker M."/>
        </authorList>
    </citation>
    <scope>NUCLEOTIDE SEQUENCE [LARGE SCALE GENOMIC DNA]</scope>
    <source>
        <strain evidence="2 4">DSM 25227</strain>
    </source>
</reference>